<organism evidence="1 2">
    <name type="scientific">Endobacter medicaginis</name>
    <dbReference type="NCBI Taxonomy" id="1181271"/>
    <lineage>
        <taxon>Bacteria</taxon>
        <taxon>Pseudomonadati</taxon>
        <taxon>Pseudomonadota</taxon>
        <taxon>Alphaproteobacteria</taxon>
        <taxon>Acetobacterales</taxon>
        <taxon>Acetobacteraceae</taxon>
        <taxon>Endobacter</taxon>
    </lineage>
</organism>
<dbReference type="EMBL" id="JACHXV010000040">
    <property type="protein sequence ID" value="MBB3175526.1"/>
    <property type="molecule type" value="Genomic_DNA"/>
</dbReference>
<evidence type="ECO:0000313" key="1">
    <source>
        <dbReference type="EMBL" id="MBB3175526.1"/>
    </source>
</evidence>
<proteinExistence type="predicted"/>
<gene>
    <name evidence="1" type="ORF">FHR90_003382</name>
</gene>
<dbReference type="RefSeq" id="WP_246330352.1">
    <property type="nucleotide sequence ID" value="NZ_JACHXV010000040.1"/>
</dbReference>
<dbReference type="Proteomes" id="UP000557688">
    <property type="component" value="Unassembled WGS sequence"/>
</dbReference>
<comment type="caution">
    <text evidence="1">The sequence shown here is derived from an EMBL/GenBank/DDBJ whole genome shotgun (WGS) entry which is preliminary data.</text>
</comment>
<dbReference type="AlphaFoldDB" id="A0A839V0I9"/>
<protein>
    <recommendedName>
        <fullName evidence="3">Antitoxin of toxin-antitoxin stability system</fullName>
    </recommendedName>
</protein>
<accession>A0A839V0I9</accession>
<evidence type="ECO:0000313" key="2">
    <source>
        <dbReference type="Proteomes" id="UP000557688"/>
    </source>
</evidence>
<sequence length="228" mass="26374">MPEIIETTVYRLEELSDAAKDKARAWYRQVGFDHDWFEFVYDDFERICSILGIDLKTVPVRLYGGGTRQKPCIWFSGFWSQGDGACFEGWYRHAKGAPQKIRDHAPKDSELHWIADALQAIQRRNFYQLHATVTHRDRYYHEYCMAISVERDSPTYQDMTVDAEDSVIEALRDLARWLYRQLEQEYEGQTSDEAVDEVYRPQIVRHRSEAYAATAASGSCAARIAAGG</sequence>
<name>A0A839V0I9_9PROT</name>
<keyword evidence="2" id="KW-1185">Reference proteome</keyword>
<feature type="non-terminal residue" evidence="1">
    <location>
        <position position="228"/>
    </location>
</feature>
<evidence type="ECO:0008006" key="3">
    <source>
        <dbReference type="Google" id="ProtNLM"/>
    </source>
</evidence>
<reference evidence="1 2" key="1">
    <citation type="submission" date="2020-08" db="EMBL/GenBank/DDBJ databases">
        <title>Genomic Encyclopedia of Type Strains, Phase III (KMG-III): the genomes of soil and plant-associated and newly described type strains.</title>
        <authorList>
            <person name="Whitman W."/>
        </authorList>
    </citation>
    <scope>NUCLEOTIDE SEQUENCE [LARGE SCALE GENOMIC DNA]</scope>
    <source>
        <strain evidence="1 2">CECT 8088</strain>
    </source>
</reference>